<keyword evidence="2" id="KW-1185">Reference proteome</keyword>
<evidence type="ECO:0000313" key="1">
    <source>
        <dbReference type="EMBL" id="MBA0704462.1"/>
    </source>
</evidence>
<feature type="non-terminal residue" evidence="1">
    <location>
        <position position="83"/>
    </location>
</feature>
<accession>A0A7J8YYP4</accession>
<reference evidence="1 2" key="1">
    <citation type="journal article" date="2019" name="Genome Biol. Evol.">
        <title>Insights into the evolution of the New World diploid cottons (Gossypium, subgenus Houzingenia) based on genome sequencing.</title>
        <authorList>
            <person name="Grover C.E."/>
            <person name="Arick M.A. 2nd"/>
            <person name="Thrash A."/>
            <person name="Conover J.L."/>
            <person name="Sanders W.S."/>
            <person name="Peterson D.G."/>
            <person name="Frelichowski J.E."/>
            <person name="Scheffler J.A."/>
            <person name="Scheffler B.E."/>
            <person name="Wendel J.F."/>
        </authorList>
    </citation>
    <scope>NUCLEOTIDE SEQUENCE [LARGE SCALE GENOMIC DNA]</scope>
    <source>
        <strain evidence="1">4</strain>
        <tissue evidence="1">Leaf</tissue>
    </source>
</reference>
<dbReference type="AlphaFoldDB" id="A0A7J8YYP4"/>
<comment type="caution">
    <text evidence="1">The sequence shown here is derived from an EMBL/GenBank/DDBJ whole genome shotgun (WGS) entry which is preliminary data.</text>
</comment>
<protein>
    <submittedName>
        <fullName evidence="1">Uncharacterized protein</fullName>
    </submittedName>
</protein>
<name>A0A7J8YYP4_9ROSI</name>
<dbReference type="Proteomes" id="UP000593574">
    <property type="component" value="Unassembled WGS sequence"/>
</dbReference>
<organism evidence="1 2">
    <name type="scientific">Gossypium laxum</name>
    <dbReference type="NCBI Taxonomy" id="34288"/>
    <lineage>
        <taxon>Eukaryota</taxon>
        <taxon>Viridiplantae</taxon>
        <taxon>Streptophyta</taxon>
        <taxon>Embryophyta</taxon>
        <taxon>Tracheophyta</taxon>
        <taxon>Spermatophyta</taxon>
        <taxon>Magnoliopsida</taxon>
        <taxon>eudicotyledons</taxon>
        <taxon>Gunneridae</taxon>
        <taxon>Pentapetalae</taxon>
        <taxon>rosids</taxon>
        <taxon>malvids</taxon>
        <taxon>Malvales</taxon>
        <taxon>Malvaceae</taxon>
        <taxon>Malvoideae</taxon>
        <taxon>Gossypium</taxon>
    </lineage>
</organism>
<dbReference type="EMBL" id="JABEZV010000001">
    <property type="protein sequence ID" value="MBA0704462.1"/>
    <property type="molecule type" value="Genomic_DNA"/>
</dbReference>
<gene>
    <name evidence="1" type="ORF">Golax_016716</name>
</gene>
<sequence>MGSDVKKSFVRRVICKAKARVVHDDILFLEGSWWFCPAKCRPLRNKVNEVVIHCVLPPHGLIDAIGLEIAEEFCPWSLWNLLI</sequence>
<proteinExistence type="predicted"/>
<evidence type="ECO:0000313" key="2">
    <source>
        <dbReference type="Proteomes" id="UP000593574"/>
    </source>
</evidence>